<evidence type="ECO:0000313" key="3">
    <source>
        <dbReference type="Proteomes" id="UP000024329"/>
    </source>
</evidence>
<dbReference type="EMBL" id="CP017076">
    <property type="protein sequence ID" value="AOR79567.1"/>
    <property type="molecule type" value="Genomic_DNA"/>
</dbReference>
<name>A0A031JQI8_9SPHN</name>
<keyword evidence="1" id="KW-0614">Plasmid</keyword>
<evidence type="ECO:0000313" key="4">
    <source>
        <dbReference type="Proteomes" id="UP000094626"/>
    </source>
</evidence>
<dbReference type="KEGG" id="nre:BES08_22470"/>
<keyword evidence="4" id="KW-1185">Reference proteome</keyword>
<geneLocation type="plasmid" evidence="1 4">
    <name>pSA1</name>
</geneLocation>
<dbReference type="Proteomes" id="UP000094626">
    <property type="component" value="Plasmid pSA1"/>
</dbReference>
<reference evidence="2 3" key="1">
    <citation type="submission" date="2014-03" db="EMBL/GenBank/DDBJ databases">
        <title>Whole genome sequence of Novosphingobium resinovorum KF1.</title>
        <authorList>
            <person name="Gan H.M."/>
            <person name="Gan H.Y."/>
            <person name="Chew T.H."/>
            <person name="Savka M.A."/>
        </authorList>
    </citation>
    <scope>NUCLEOTIDE SEQUENCE [LARGE SCALE GENOMIC DNA]</scope>
    <source>
        <strain evidence="2 3">KF1</strain>
    </source>
</reference>
<dbReference type="OrthoDB" id="7190214at2"/>
<accession>A0A031JQI8</accession>
<dbReference type="EMBL" id="JFYZ01000036">
    <property type="protein sequence ID" value="EZP75691.1"/>
    <property type="molecule type" value="Genomic_DNA"/>
</dbReference>
<protein>
    <submittedName>
        <fullName evidence="2">Uncharacterized protein</fullName>
    </submittedName>
</protein>
<reference evidence="4" key="3">
    <citation type="journal article" date="2017" name="J. Biotechnol.">
        <title>Complete genome sequence of Novosphingobium resinovorum SA1, a versatile xenobiotic-degrading bacterium capable of utilizing sulfanilic acid.</title>
        <authorList>
            <person name="Hegedus B."/>
            <person name="Kos P.B."/>
            <person name="Balint B."/>
            <person name="Maroti G."/>
            <person name="Gan H.M."/>
            <person name="Perei K."/>
            <person name="Rakhely G."/>
        </authorList>
    </citation>
    <scope>NUCLEOTIDE SEQUENCE [LARGE SCALE GENOMIC DNA]</scope>
    <source>
        <strain evidence="4">SA1</strain>
    </source>
</reference>
<dbReference type="eggNOG" id="ENOG5032T8H">
    <property type="taxonomic scope" value="Bacteria"/>
</dbReference>
<evidence type="ECO:0000313" key="1">
    <source>
        <dbReference type="EMBL" id="AOR79567.1"/>
    </source>
</evidence>
<dbReference type="PATRIC" id="fig|158500.4.peg.4633"/>
<proteinExistence type="predicted"/>
<organism evidence="2 3">
    <name type="scientific">Novosphingobium resinovorum</name>
    <dbReference type="NCBI Taxonomy" id="158500"/>
    <lineage>
        <taxon>Bacteria</taxon>
        <taxon>Pseudomonadati</taxon>
        <taxon>Pseudomonadota</taxon>
        <taxon>Alphaproteobacteria</taxon>
        <taxon>Sphingomonadales</taxon>
        <taxon>Sphingomonadaceae</taxon>
        <taxon>Novosphingobium</taxon>
    </lineage>
</organism>
<dbReference type="RefSeq" id="WP_036529014.1">
    <property type="nucleotide sequence ID" value="NZ_BSFC01000030.1"/>
</dbReference>
<dbReference type="Proteomes" id="UP000024329">
    <property type="component" value="Unassembled WGS sequence"/>
</dbReference>
<reference evidence="1" key="2">
    <citation type="submission" date="2016-08" db="EMBL/GenBank/DDBJ databases">
        <authorList>
            <person name="Seilhamer J.J."/>
        </authorList>
    </citation>
    <scope>NUCLEOTIDE SEQUENCE [LARGE SCALE GENOMIC DNA]</scope>
    <source>
        <strain evidence="1">SA1</strain>
        <plasmid evidence="1">pSA1</plasmid>
    </source>
</reference>
<gene>
    <name evidence="1" type="ORF">BES08_22470</name>
    <name evidence="2" type="ORF">BV97_04556</name>
</gene>
<dbReference type="AlphaFoldDB" id="A0A031JQI8"/>
<evidence type="ECO:0000313" key="2">
    <source>
        <dbReference type="EMBL" id="EZP75691.1"/>
    </source>
</evidence>
<sequence>MKRDARGKRPQFYQDPALDQMMGMIMVLAGEVSVLADQLDSTQRVLANHNIDARAEVDALVLDDAALEAREARRQQMLERMFYLVRKEASEAAGKETTEGYIATLDAIAEG</sequence>